<evidence type="ECO:0000313" key="2">
    <source>
        <dbReference type="EMBL" id="MEY6431367.1"/>
    </source>
</evidence>
<organism evidence="2 3">
    <name type="scientific">Thioalkalicoccus limnaeus</name>
    <dbReference type="NCBI Taxonomy" id="120681"/>
    <lineage>
        <taxon>Bacteria</taxon>
        <taxon>Pseudomonadati</taxon>
        <taxon>Pseudomonadota</taxon>
        <taxon>Gammaproteobacteria</taxon>
        <taxon>Chromatiales</taxon>
        <taxon>Chromatiaceae</taxon>
        <taxon>Thioalkalicoccus</taxon>
    </lineage>
</organism>
<dbReference type="EMBL" id="JBDKXB010000002">
    <property type="protein sequence ID" value="MEY6431367.1"/>
    <property type="molecule type" value="Genomic_DNA"/>
</dbReference>
<reference evidence="2 3" key="1">
    <citation type="submission" date="2024-05" db="EMBL/GenBank/DDBJ databases">
        <title>Genome Sequence and Characterization of the New Strain Purple Sulfur Bacterium of Genus Thioalkalicoccus.</title>
        <authorList>
            <person name="Bryantseva I.A."/>
            <person name="Kyndt J.A."/>
            <person name="Imhoff J.F."/>
        </authorList>
    </citation>
    <scope>NUCLEOTIDE SEQUENCE [LARGE SCALE GENOMIC DNA]</scope>
    <source>
        <strain evidence="2 3">Um2</strain>
    </source>
</reference>
<name>A0ABV4BDD3_9GAMM</name>
<dbReference type="RefSeq" id="WP_369665743.1">
    <property type="nucleotide sequence ID" value="NZ_JBDKXB010000002.1"/>
</dbReference>
<evidence type="ECO:0000313" key="3">
    <source>
        <dbReference type="Proteomes" id="UP001564408"/>
    </source>
</evidence>
<feature type="compositionally biased region" description="Basic and acidic residues" evidence="1">
    <location>
        <begin position="1"/>
        <end position="23"/>
    </location>
</feature>
<comment type="caution">
    <text evidence="2">The sequence shown here is derived from an EMBL/GenBank/DDBJ whole genome shotgun (WGS) entry which is preliminary data.</text>
</comment>
<protein>
    <submittedName>
        <fullName evidence="2">Uncharacterized protein</fullName>
    </submittedName>
</protein>
<evidence type="ECO:0000256" key="1">
    <source>
        <dbReference type="SAM" id="MobiDB-lite"/>
    </source>
</evidence>
<sequence>MLPDQHDQPGHHSKANQEARTELGADDVGEVGTEQECNAD</sequence>
<keyword evidence="3" id="KW-1185">Reference proteome</keyword>
<proteinExistence type="predicted"/>
<dbReference type="Proteomes" id="UP001564408">
    <property type="component" value="Unassembled WGS sequence"/>
</dbReference>
<feature type="region of interest" description="Disordered" evidence="1">
    <location>
        <begin position="1"/>
        <end position="40"/>
    </location>
</feature>
<gene>
    <name evidence="2" type="ORF">ABC977_02980</name>
</gene>
<accession>A0ABV4BDD3</accession>